<keyword evidence="9 13" id="KW-1133">Transmembrane helix</keyword>
<comment type="subcellular location">
    <subcellularLocation>
        <location evidence="1">Cell membrane</location>
        <topology evidence="1">Multi-pass membrane protein</topology>
    </subcellularLocation>
</comment>
<comment type="function">
    <text evidence="12 13">Required for formation of the rod structure in the basal body of the flagellar apparatus. Together with FliI and FliH, may constitute the export apparatus of flagellin.</text>
</comment>
<dbReference type="PANTHER" id="PTHR30531:SF12">
    <property type="entry name" value="FLAGELLAR BIOSYNTHETIC PROTEIN FLHB"/>
    <property type="match status" value="1"/>
</dbReference>
<dbReference type="NCBIfam" id="TIGR00328">
    <property type="entry name" value="flhB"/>
    <property type="match status" value="1"/>
</dbReference>
<protein>
    <recommendedName>
        <fullName evidence="3 13">Flagellar biosynthetic protein FlhB</fullName>
    </recommendedName>
</protein>
<dbReference type="Gene3D" id="6.10.250.2080">
    <property type="match status" value="1"/>
</dbReference>
<evidence type="ECO:0000256" key="3">
    <source>
        <dbReference type="ARBA" id="ARBA00021622"/>
    </source>
</evidence>
<dbReference type="STRING" id="206665.SAMN04488516_10249"/>
<evidence type="ECO:0000256" key="9">
    <source>
        <dbReference type="ARBA" id="ARBA00022989"/>
    </source>
</evidence>
<dbReference type="OrthoDB" id="9807950at2"/>
<dbReference type="FunFam" id="3.40.1690.10:FF:000001">
    <property type="entry name" value="Flagellar biosynthetic protein FlhB"/>
    <property type="match status" value="1"/>
</dbReference>
<keyword evidence="5 13" id="KW-1003">Cell membrane</keyword>
<evidence type="ECO:0000256" key="7">
    <source>
        <dbReference type="ARBA" id="ARBA00022795"/>
    </source>
</evidence>
<keyword evidence="8 13" id="KW-0653">Protein transport</keyword>
<dbReference type="Proteomes" id="UP000199602">
    <property type="component" value="Unassembled WGS sequence"/>
</dbReference>
<dbReference type="SUPFAM" id="SSF160544">
    <property type="entry name" value="EscU C-terminal domain-like"/>
    <property type="match status" value="1"/>
</dbReference>
<feature type="compositionally biased region" description="Basic and acidic residues" evidence="14">
    <location>
        <begin position="1"/>
        <end position="13"/>
    </location>
</feature>
<proteinExistence type="inferred from homology"/>
<feature type="region of interest" description="Disordered" evidence="14">
    <location>
        <begin position="1"/>
        <end position="28"/>
    </location>
</feature>
<keyword evidence="15" id="KW-0966">Cell projection</keyword>
<feature type="transmembrane region" description="Helical" evidence="13">
    <location>
        <begin position="88"/>
        <end position="109"/>
    </location>
</feature>
<accession>A0A1H0B5U9</accession>
<dbReference type="Gene3D" id="3.40.1690.10">
    <property type="entry name" value="secretion proteins EscU"/>
    <property type="match status" value="1"/>
</dbReference>
<dbReference type="EMBL" id="FNIN01000002">
    <property type="protein sequence ID" value="SDN41009.1"/>
    <property type="molecule type" value="Genomic_DNA"/>
</dbReference>
<evidence type="ECO:0000256" key="10">
    <source>
        <dbReference type="ARBA" id="ARBA00023136"/>
    </source>
</evidence>
<dbReference type="GO" id="GO:0005886">
    <property type="term" value="C:plasma membrane"/>
    <property type="evidence" value="ECO:0007669"/>
    <property type="project" value="UniProtKB-SubCell"/>
</dbReference>
<keyword evidence="11 13" id="KW-1006">Bacterial flagellum protein export</keyword>
<evidence type="ECO:0000256" key="11">
    <source>
        <dbReference type="ARBA" id="ARBA00023225"/>
    </source>
</evidence>
<keyword evidence="4 13" id="KW-0813">Transport</keyword>
<keyword evidence="15" id="KW-0969">Cilium</keyword>
<organism evidence="15 16">
    <name type="scientific">Desulfonauticus submarinus</name>
    <dbReference type="NCBI Taxonomy" id="206665"/>
    <lineage>
        <taxon>Bacteria</taxon>
        <taxon>Pseudomonadati</taxon>
        <taxon>Thermodesulfobacteriota</taxon>
        <taxon>Desulfovibrionia</taxon>
        <taxon>Desulfovibrionales</taxon>
        <taxon>Desulfonauticaceae</taxon>
        <taxon>Desulfonauticus</taxon>
    </lineage>
</organism>
<evidence type="ECO:0000256" key="6">
    <source>
        <dbReference type="ARBA" id="ARBA00022692"/>
    </source>
</evidence>
<evidence type="ECO:0000313" key="15">
    <source>
        <dbReference type="EMBL" id="SDN41009.1"/>
    </source>
</evidence>
<evidence type="ECO:0000256" key="14">
    <source>
        <dbReference type="SAM" id="MobiDB-lite"/>
    </source>
</evidence>
<evidence type="ECO:0000313" key="16">
    <source>
        <dbReference type="Proteomes" id="UP000199602"/>
    </source>
</evidence>
<evidence type="ECO:0000256" key="4">
    <source>
        <dbReference type="ARBA" id="ARBA00022448"/>
    </source>
</evidence>
<feature type="transmembrane region" description="Helical" evidence="13">
    <location>
        <begin position="146"/>
        <end position="164"/>
    </location>
</feature>
<dbReference type="RefSeq" id="WP_092063013.1">
    <property type="nucleotide sequence ID" value="NZ_FNIN01000002.1"/>
</dbReference>
<dbReference type="InterPro" id="IPR006135">
    <property type="entry name" value="T3SS_substrate_exporter"/>
</dbReference>
<dbReference type="PANTHER" id="PTHR30531">
    <property type="entry name" value="FLAGELLAR BIOSYNTHETIC PROTEIN FLHB"/>
    <property type="match status" value="1"/>
</dbReference>
<evidence type="ECO:0000256" key="1">
    <source>
        <dbReference type="ARBA" id="ARBA00004651"/>
    </source>
</evidence>
<keyword evidence="7 13" id="KW-1005">Bacterial flagellum biogenesis</keyword>
<keyword evidence="6 13" id="KW-0812">Transmembrane</keyword>
<keyword evidence="10 13" id="KW-0472">Membrane</keyword>
<dbReference type="InterPro" id="IPR006136">
    <property type="entry name" value="FlhB"/>
</dbReference>
<dbReference type="GO" id="GO:0009306">
    <property type="term" value="P:protein secretion"/>
    <property type="evidence" value="ECO:0007669"/>
    <property type="project" value="InterPro"/>
</dbReference>
<evidence type="ECO:0000256" key="8">
    <source>
        <dbReference type="ARBA" id="ARBA00022927"/>
    </source>
</evidence>
<evidence type="ECO:0000256" key="13">
    <source>
        <dbReference type="RuleBase" id="RU364091"/>
    </source>
</evidence>
<reference evidence="15 16" key="1">
    <citation type="submission" date="2016-10" db="EMBL/GenBank/DDBJ databases">
        <authorList>
            <person name="de Groot N.N."/>
        </authorList>
    </citation>
    <scope>NUCLEOTIDE SEQUENCE [LARGE SCALE GENOMIC DNA]</scope>
    <source>
        <strain evidence="15 16">DSM 15269</strain>
    </source>
</reference>
<dbReference type="InterPro" id="IPR029025">
    <property type="entry name" value="T3SS_substrate_exporter_C"/>
</dbReference>
<comment type="similarity">
    <text evidence="2 13">Belongs to the type III secretion exporter family.</text>
</comment>
<evidence type="ECO:0000256" key="5">
    <source>
        <dbReference type="ARBA" id="ARBA00022475"/>
    </source>
</evidence>
<feature type="transmembrane region" description="Helical" evidence="13">
    <location>
        <begin position="35"/>
        <end position="52"/>
    </location>
</feature>
<keyword evidence="15" id="KW-0282">Flagellum</keyword>
<gene>
    <name evidence="13" type="primary">flhB</name>
    <name evidence="15" type="ORF">SAMN04488516_10249</name>
</gene>
<dbReference type="Pfam" id="PF01312">
    <property type="entry name" value="Bac_export_2"/>
    <property type="match status" value="1"/>
</dbReference>
<feature type="transmembrane region" description="Helical" evidence="13">
    <location>
        <begin position="194"/>
        <end position="213"/>
    </location>
</feature>
<evidence type="ECO:0000256" key="12">
    <source>
        <dbReference type="ARBA" id="ARBA00025078"/>
    </source>
</evidence>
<keyword evidence="16" id="KW-1185">Reference proteome</keyword>
<dbReference type="PRINTS" id="PR00950">
    <property type="entry name" value="TYPE3IMSPROT"/>
</dbReference>
<dbReference type="AlphaFoldDB" id="A0A1H0B5U9"/>
<evidence type="ECO:0000256" key="2">
    <source>
        <dbReference type="ARBA" id="ARBA00010690"/>
    </source>
</evidence>
<dbReference type="GO" id="GO:0044780">
    <property type="term" value="P:bacterial-type flagellum assembly"/>
    <property type="evidence" value="ECO:0007669"/>
    <property type="project" value="InterPro"/>
</dbReference>
<name>A0A1H0B5U9_9BACT</name>
<sequence>MPQRDPSRTEKATPKRRRKARNEGNVPKSGELNKAISILGGLIGLKILLGLISERLSEVYLYFIKQSFNISLNRENIFHLLIYSSKQIAIMVLPIMTFILLLSVVSLRLQVGPLWTTKPLQPKFKNFNLINGIKRLFFDVKTLINMLRSVLQALFVGIAPYIILKTELSHNILNLFYASIPQISSYILQTGYKMTIYALVPMFIIGLADLAYTRWDYEENLKMTKDEVKDERKQAEGDPTIKNKQKKKMLSVMQKRMLQDVPKADVVITNPTHIAVAILYDPTKAPAPIVLAKGANKIAEKIKEIARENNVPIKENKPLARALYKSVEIGETIPEELYRAVAAVLAQLYKYKKQR</sequence>